<feature type="binding site" evidence="3">
    <location>
        <position position="191"/>
    </location>
    <ligand>
        <name>substrate</name>
    </ligand>
</feature>
<dbReference type="Proteomes" id="UP000567246">
    <property type="component" value="Unassembled WGS sequence"/>
</dbReference>
<evidence type="ECO:0000313" key="6">
    <source>
        <dbReference type="Proteomes" id="UP000567246"/>
    </source>
</evidence>
<accession>A0A7W9JIG1</accession>
<dbReference type="SUPFAM" id="SSF56784">
    <property type="entry name" value="HAD-like"/>
    <property type="match status" value="1"/>
</dbReference>
<dbReference type="Pfam" id="PF13242">
    <property type="entry name" value="Hydrolase_like"/>
    <property type="match status" value="1"/>
</dbReference>
<feature type="binding site" evidence="4">
    <location>
        <position position="214"/>
    </location>
    <ligand>
        <name>Mg(2+)</name>
        <dbReference type="ChEBI" id="CHEBI:18420"/>
    </ligand>
</feature>
<feature type="binding site" evidence="4">
    <location>
        <position position="15"/>
    </location>
    <ligand>
        <name>Mg(2+)</name>
        <dbReference type="ChEBI" id="CHEBI:18420"/>
    </ligand>
</feature>
<feature type="active site" description="Proton donor" evidence="2">
    <location>
        <position position="17"/>
    </location>
</feature>
<proteinExistence type="inferred from homology"/>
<dbReference type="Pfam" id="PF13344">
    <property type="entry name" value="Hydrolase_6"/>
    <property type="match status" value="1"/>
</dbReference>
<dbReference type="GO" id="GO:0046872">
    <property type="term" value="F:metal ion binding"/>
    <property type="evidence" value="ECO:0007669"/>
    <property type="project" value="UniProtKB-KW"/>
</dbReference>
<dbReference type="AlphaFoldDB" id="A0A7W9JIG1"/>
<dbReference type="EMBL" id="JACHMW010000001">
    <property type="protein sequence ID" value="MBB5847872.1"/>
    <property type="molecule type" value="Genomic_DNA"/>
</dbReference>
<keyword evidence="5" id="KW-0378">Hydrolase</keyword>
<keyword evidence="6" id="KW-1185">Reference proteome</keyword>
<comment type="similarity">
    <text evidence="1">Belongs to the HAD-like hydrolase superfamily.</text>
</comment>
<dbReference type="InterPro" id="IPR023214">
    <property type="entry name" value="HAD_sf"/>
</dbReference>
<feature type="active site" description="Nucleophile" evidence="2">
    <location>
        <position position="15"/>
    </location>
</feature>
<dbReference type="GO" id="GO:0016791">
    <property type="term" value="F:phosphatase activity"/>
    <property type="evidence" value="ECO:0007669"/>
    <property type="project" value="TreeGrafter"/>
</dbReference>
<evidence type="ECO:0000256" key="1">
    <source>
        <dbReference type="PIRNR" id="PIRNR000915"/>
    </source>
</evidence>
<comment type="cofactor">
    <cofactor evidence="4">
        <name>Mg(2+)</name>
        <dbReference type="ChEBI" id="CHEBI:18420"/>
    </cofactor>
    <text evidence="4">Divalent metal ions. Mg(2+) is the most effective.</text>
</comment>
<dbReference type="PANTHER" id="PTHR19288">
    <property type="entry name" value="4-NITROPHENYLPHOSPHATASE-RELATED"/>
    <property type="match status" value="1"/>
</dbReference>
<evidence type="ECO:0000256" key="4">
    <source>
        <dbReference type="PIRSR" id="PIRSR000915-3"/>
    </source>
</evidence>
<dbReference type="PIRSF" id="PIRSF000915">
    <property type="entry name" value="PGP-type_phosphatase"/>
    <property type="match status" value="1"/>
</dbReference>
<name>A0A7W9JIG1_9MICC</name>
<gene>
    <name evidence="5" type="ORF">HDA33_000436</name>
</gene>
<sequence length="278" mass="28193">MSPTLPRGHDGLLCDLDGVVYAGGGAVPGAVETLTALAERGVPVGFVTNNASRAPESVAEHLRSLGVPARPEQVFGSAPAGVDLLEETLGARTGRVLVVGSDYLRQVVRDRGFEVVAASQDRPDAVIQGFDPGVGWAELAQAAYAVNAGAAWVATNLDASIPRAEGIAPGNGALVGAVGQATGTAPAAAGKPEPLLFRTAARALGLTRPLVVGDRLDTDIRGGNAAGFDTVLVLTGIDTRENAGSAPEADRPTWIVEDLPALLSEPDGQAGTADGRRG</sequence>
<dbReference type="RefSeq" id="WP_158494441.1">
    <property type="nucleotide sequence ID" value="NZ_BAABAG010000020.1"/>
</dbReference>
<dbReference type="Gene3D" id="3.40.50.1000">
    <property type="entry name" value="HAD superfamily/HAD-like"/>
    <property type="match status" value="2"/>
</dbReference>
<evidence type="ECO:0000256" key="2">
    <source>
        <dbReference type="PIRSR" id="PIRSR000915-1"/>
    </source>
</evidence>
<protein>
    <submittedName>
        <fullName evidence="5">HAD superfamily hydrolase (TIGR01457 family)</fullName>
    </submittedName>
</protein>
<dbReference type="NCBIfam" id="TIGR01460">
    <property type="entry name" value="HAD-SF-IIA"/>
    <property type="match status" value="1"/>
</dbReference>
<dbReference type="GO" id="GO:0005737">
    <property type="term" value="C:cytoplasm"/>
    <property type="evidence" value="ECO:0007669"/>
    <property type="project" value="TreeGrafter"/>
</dbReference>
<organism evidence="5 6">
    <name type="scientific">Micrococcus endophyticus</name>
    <dbReference type="NCBI Taxonomy" id="455343"/>
    <lineage>
        <taxon>Bacteria</taxon>
        <taxon>Bacillati</taxon>
        <taxon>Actinomycetota</taxon>
        <taxon>Actinomycetes</taxon>
        <taxon>Micrococcales</taxon>
        <taxon>Micrococcaceae</taxon>
        <taxon>Micrococcus</taxon>
    </lineage>
</organism>
<evidence type="ECO:0000256" key="3">
    <source>
        <dbReference type="PIRSR" id="PIRSR000915-2"/>
    </source>
</evidence>
<keyword evidence="4" id="KW-0460">Magnesium</keyword>
<reference evidence="5 6" key="1">
    <citation type="submission" date="2020-08" db="EMBL/GenBank/DDBJ databases">
        <title>Sequencing the genomes of 1000 actinobacteria strains.</title>
        <authorList>
            <person name="Klenk H.-P."/>
        </authorList>
    </citation>
    <scope>NUCLEOTIDE SEQUENCE [LARGE SCALE GENOMIC DNA]</scope>
    <source>
        <strain evidence="5 6">DSM 17945</strain>
    </source>
</reference>
<dbReference type="InterPro" id="IPR006357">
    <property type="entry name" value="HAD-SF_hydro_IIA"/>
</dbReference>
<keyword evidence="4" id="KW-0479">Metal-binding</keyword>
<evidence type="ECO:0000313" key="5">
    <source>
        <dbReference type="EMBL" id="MBB5847872.1"/>
    </source>
</evidence>
<dbReference type="PANTHER" id="PTHR19288:SF95">
    <property type="entry name" value="D-GLYCEROL 3-PHOSPHATE PHOSPHATASE"/>
    <property type="match status" value="1"/>
</dbReference>
<feature type="binding site" evidence="4">
    <location>
        <position position="17"/>
    </location>
    <ligand>
        <name>Mg(2+)</name>
        <dbReference type="ChEBI" id="CHEBI:18420"/>
    </ligand>
</feature>
<dbReference type="InterPro" id="IPR036412">
    <property type="entry name" value="HAD-like_sf"/>
</dbReference>
<comment type="caution">
    <text evidence="5">The sequence shown here is derived from an EMBL/GenBank/DDBJ whole genome shotgun (WGS) entry which is preliminary data.</text>
</comment>